<keyword evidence="1" id="KW-1133">Transmembrane helix</keyword>
<protein>
    <submittedName>
        <fullName evidence="2">DUF2937 domain-containing protein</fullName>
    </submittedName>
</protein>
<dbReference type="RefSeq" id="WP_126820400.1">
    <property type="nucleotide sequence ID" value="NZ_PIPS01000004.1"/>
</dbReference>
<dbReference type="InterPro" id="IPR016917">
    <property type="entry name" value="UCP029393"/>
</dbReference>
<sequence length="172" mass="19698">MRIIYSYGRLILFVLGVLAGVQVPHFVDQYGKALQSHYLEIQQNLAQFQQEADKYFDGDLEKLIVYYKASDDHVFKDGGDSIDNIYQRYQQLQIAHQNFQSGSLAAYQQTFLSPVGSIRQEVRQSYDYAIRLTPDAIITALIIGFLLACVGELLLRLLLWPVNRKPRGEQHG</sequence>
<evidence type="ECO:0000313" key="3">
    <source>
        <dbReference type="Proteomes" id="UP000286680"/>
    </source>
</evidence>
<dbReference type="Pfam" id="PF11157">
    <property type="entry name" value="DUF2937"/>
    <property type="match status" value="1"/>
</dbReference>
<dbReference type="Proteomes" id="UP000286680">
    <property type="component" value="Unassembled WGS sequence"/>
</dbReference>
<comment type="caution">
    <text evidence="2">The sequence shown here is derived from an EMBL/GenBank/DDBJ whole genome shotgun (WGS) entry which is preliminary data.</text>
</comment>
<organism evidence="2 3">
    <name type="scientific">Idiomarina aquatica</name>
    <dbReference type="NCBI Taxonomy" id="1327752"/>
    <lineage>
        <taxon>Bacteria</taxon>
        <taxon>Pseudomonadati</taxon>
        <taxon>Pseudomonadota</taxon>
        <taxon>Gammaproteobacteria</taxon>
        <taxon>Alteromonadales</taxon>
        <taxon>Idiomarinaceae</taxon>
        <taxon>Idiomarina</taxon>
    </lineage>
</organism>
<gene>
    <name evidence="2" type="ORF">CWE23_12270</name>
</gene>
<keyword evidence="1" id="KW-0812">Transmembrane</keyword>
<evidence type="ECO:0000256" key="1">
    <source>
        <dbReference type="SAM" id="Phobius"/>
    </source>
</evidence>
<keyword evidence="3" id="KW-1185">Reference proteome</keyword>
<accession>A0AA94EE79</accession>
<dbReference type="EMBL" id="PIPS01000004">
    <property type="protein sequence ID" value="RUO40374.1"/>
    <property type="molecule type" value="Genomic_DNA"/>
</dbReference>
<dbReference type="AlphaFoldDB" id="A0AA94EE79"/>
<dbReference type="PIRSF" id="PIRSF029393">
    <property type="entry name" value="UCP029393"/>
    <property type="match status" value="1"/>
</dbReference>
<name>A0AA94EE79_9GAMM</name>
<keyword evidence="1" id="KW-0472">Membrane</keyword>
<reference evidence="3" key="1">
    <citation type="journal article" date="2018" name="Front. Microbiol.">
        <title>Genome-Based Analysis Reveals the Taxonomy and Diversity of the Family Idiomarinaceae.</title>
        <authorList>
            <person name="Liu Y."/>
            <person name="Lai Q."/>
            <person name="Shao Z."/>
        </authorList>
    </citation>
    <scope>NUCLEOTIDE SEQUENCE [LARGE SCALE GENOMIC DNA]</scope>
    <source>
        <strain evidence="3">SN-14</strain>
    </source>
</reference>
<proteinExistence type="predicted"/>
<dbReference type="InterPro" id="IPR022584">
    <property type="entry name" value="DUF2937"/>
</dbReference>
<feature type="transmembrane region" description="Helical" evidence="1">
    <location>
        <begin position="136"/>
        <end position="159"/>
    </location>
</feature>
<feature type="transmembrane region" description="Helical" evidence="1">
    <location>
        <begin position="7"/>
        <end position="27"/>
    </location>
</feature>
<evidence type="ECO:0000313" key="2">
    <source>
        <dbReference type="EMBL" id="RUO40374.1"/>
    </source>
</evidence>